<dbReference type="InterPro" id="IPR007711">
    <property type="entry name" value="HigB-1"/>
</dbReference>
<dbReference type="Gene3D" id="3.30.2310.20">
    <property type="entry name" value="RelE-like"/>
    <property type="match status" value="1"/>
</dbReference>
<sequence length="94" mass="11371">MDWRDPPSSLNKMKILPIHKDIEIYLKKHFLEKKFSKQISILSINISYPSLEVELLKPKHLKIWSFRVDKKYRAIFIFQDSQTIEILDVNNHYK</sequence>
<reference evidence="1 2" key="1">
    <citation type="journal article" date="2015" name="Nature">
        <title>rRNA introns, odd ribosomes, and small enigmatic genomes across a large radiation of phyla.</title>
        <authorList>
            <person name="Brown C.T."/>
            <person name="Hug L.A."/>
            <person name="Thomas B.C."/>
            <person name="Sharon I."/>
            <person name="Castelle C.J."/>
            <person name="Singh A."/>
            <person name="Wilkins M.J."/>
            <person name="Williams K.H."/>
            <person name="Banfield J.F."/>
        </authorList>
    </citation>
    <scope>NUCLEOTIDE SEQUENCE [LARGE SCALE GENOMIC DNA]</scope>
</reference>
<dbReference type="InterPro" id="IPR035093">
    <property type="entry name" value="RelE/ParE_toxin_dom_sf"/>
</dbReference>
<dbReference type="EMBL" id="LBZW01000037">
    <property type="protein sequence ID" value="KKR78439.1"/>
    <property type="molecule type" value="Genomic_DNA"/>
</dbReference>
<accession>A0A0G0TN23</accession>
<evidence type="ECO:0000313" key="1">
    <source>
        <dbReference type="EMBL" id="KKR78439.1"/>
    </source>
</evidence>
<dbReference type="Proteomes" id="UP000034749">
    <property type="component" value="Unassembled WGS sequence"/>
</dbReference>
<proteinExistence type="predicted"/>
<dbReference type="AlphaFoldDB" id="A0A0G0TN23"/>
<organism evidence="1 2">
    <name type="scientific">Candidatus Nomurabacteria bacterium GW2011_GWA2_40_9</name>
    <dbReference type="NCBI Taxonomy" id="1618734"/>
    <lineage>
        <taxon>Bacteria</taxon>
        <taxon>Candidatus Nomuraibacteriota</taxon>
    </lineage>
</organism>
<dbReference type="Pfam" id="PF05015">
    <property type="entry name" value="HigB-like_toxin"/>
    <property type="match status" value="1"/>
</dbReference>
<dbReference type="SUPFAM" id="SSF143011">
    <property type="entry name" value="RelE-like"/>
    <property type="match status" value="1"/>
</dbReference>
<name>A0A0G0TN23_9BACT</name>
<evidence type="ECO:0008006" key="3">
    <source>
        <dbReference type="Google" id="ProtNLM"/>
    </source>
</evidence>
<evidence type="ECO:0000313" key="2">
    <source>
        <dbReference type="Proteomes" id="UP000034749"/>
    </source>
</evidence>
<protein>
    <recommendedName>
        <fullName evidence="3">Toxin YoeB</fullName>
    </recommendedName>
</protein>
<comment type="caution">
    <text evidence="1">The sequence shown here is derived from an EMBL/GenBank/DDBJ whole genome shotgun (WGS) entry which is preliminary data.</text>
</comment>
<gene>
    <name evidence="1" type="ORF">UU24_C0037G0011</name>
</gene>